<keyword evidence="2" id="KW-1185">Reference proteome</keyword>
<gene>
    <name evidence="1" type="ORF">OsI_15117</name>
</gene>
<dbReference type="HOGENOM" id="CLU_2254616_0_0_1"/>
<sequence length="104" mass="11703">MRGLCASPTLQTIDDHVLIALLLIEISDLAAERVEAFQDFLETLAPNVIVVGTVCHRSRRNAKDRKESDTEHMGSQAMKHFAVGLMLETSERDAKGKRYFPYDI</sequence>
<dbReference type="AlphaFoldDB" id="A2XR50"/>
<evidence type="ECO:0000313" key="1">
    <source>
        <dbReference type="EMBL" id="EAY93310.1"/>
    </source>
</evidence>
<proteinExistence type="predicted"/>
<evidence type="ECO:0000313" key="2">
    <source>
        <dbReference type="Proteomes" id="UP000007015"/>
    </source>
</evidence>
<dbReference type="Proteomes" id="UP000007015">
    <property type="component" value="Chromosome 4"/>
</dbReference>
<accession>A2XR50</accession>
<name>A2XR50_ORYSI</name>
<dbReference type="EMBL" id="CM000129">
    <property type="protein sequence ID" value="EAY93310.1"/>
    <property type="molecule type" value="Genomic_DNA"/>
</dbReference>
<dbReference type="Gramene" id="BGIOSGA015468-TA">
    <property type="protein sequence ID" value="BGIOSGA015468-PA"/>
    <property type="gene ID" value="BGIOSGA015468"/>
</dbReference>
<reference evidence="1 2" key="1">
    <citation type="journal article" date="2005" name="PLoS Biol.">
        <title>The genomes of Oryza sativa: a history of duplications.</title>
        <authorList>
            <person name="Yu J."/>
            <person name="Wang J."/>
            <person name="Lin W."/>
            <person name="Li S."/>
            <person name="Li H."/>
            <person name="Zhou J."/>
            <person name="Ni P."/>
            <person name="Dong W."/>
            <person name="Hu S."/>
            <person name="Zeng C."/>
            <person name="Zhang J."/>
            <person name="Zhang Y."/>
            <person name="Li R."/>
            <person name="Xu Z."/>
            <person name="Li S."/>
            <person name="Li X."/>
            <person name="Zheng H."/>
            <person name="Cong L."/>
            <person name="Lin L."/>
            <person name="Yin J."/>
            <person name="Geng J."/>
            <person name="Li G."/>
            <person name="Shi J."/>
            <person name="Liu J."/>
            <person name="Lv H."/>
            <person name="Li J."/>
            <person name="Wang J."/>
            <person name="Deng Y."/>
            <person name="Ran L."/>
            <person name="Shi X."/>
            <person name="Wang X."/>
            <person name="Wu Q."/>
            <person name="Li C."/>
            <person name="Ren X."/>
            <person name="Wang J."/>
            <person name="Wang X."/>
            <person name="Li D."/>
            <person name="Liu D."/>
            <person name="Zhang X."/>
            <person name="Ji Z."/>
            <person name="Zhao W."/>
            <person name="Sun Y."/>
            <person name="Zhang Z."/>
            <person name="Bao J."/>
            <person name="Han Y."/>
            <person name="Dong L."/>
            <person name="Ji J."/>
            <person name="Chen P."/>
            <person name="Wu S."/>
            <person name="Liu J."/>
            <person name="Xiao Y."/>
            <person name="Bu D."/>
            <person name="Tan J."/>
            <person name="Yang L."/>
            <person name="Ye C."/>
            <person name="Zhang J."/>
            <person name="Xu J."/>
            <person name="Zhou Y."/>
            <person name="Yu Y."/>
            <person name="Zhang B."/>
            <person name="Zhuang S."/>
            <person name="Wei H."/>
            <person name="Liu B."/>
            <person name="Lei M."/>
            <person name="Yu H."/>
            <person name="Li Y."/>
            <person name="Xu H."/>
            <person name="Wei S."/>
            <person name="He X."/>
            <person name="Fang L."/>
            <person name="Zhang Z."/>
            <person name="Zhang Y."/>
            <person name="Huang X."/>
            <person name="Su Z."/>
            <person name="Tong W."/>
            <person name="Li J."/>
            <person name="Tong Z."/>
            <person name="Li S."/>
            <person name="Ye J."/>
            <person name="Wang L."/>
            <person name="Fang L."/>
            <person name="Lei T."/>
            <person name="Chen C."/>
            <person name="Chen H."/>
            <person name="Xu Z."/>
            <person name="Li H."/>
            <person name="Huang H."/>
            <person name="Zhang F."/>
            <person name="Xu H."/>
            <person name="Li N."/>
            <person name="Zhao C."/>
            <person name="Li S."/>
            <person name="Dong L."/>
            <person name="Huang Y."/>
            <person name="Li L."/>
            <person name="Xi Y."/>
            <person name="Qi Q."/>
            <person name="Li W."/>
            <person name="Zhang B."/>
            <person name="Hu W."/>
            <person name="Zhang Y."/>
            <person name="Tian X."/>
            <person name="Jiao Y."/>
            <person name="Liang X."/>
            <person name="Jin J."/>
            <person name="Gao L."/>
            <person name="Zheng W."/>
            <person name="Hao B."/>
            <person name="Liu S."/>
            <person name="Wang W."/>
            <person name="Yuan L."/>
            <person name="Cao M."/>
            <person name="McDermott J."/>
            <person name="Samudrala R."/>
            <person name="Wang J."/>
            <person name="Wong G.K."/>
            <person name="Yang H."/>
        </authorList>
    </citation>
    <scope>NUCLEOTIDE SEQUENCE [LARGE SCALE GENOMIC DNA]</scope>
    <source>
        <strain evidence="2">cv. 93-11</strain>
    </source>
</reference>
<protein>
    <submittedName>
        <fullName evidence="1">Uncharacterized protein</fullName>
    </submittedName>
</protein>
<organism evidence="1 2">
    <name type="scientific">Oryza sativa subsp. indica</name>
    <name type="common">Rice</name>
    <dbReference type="NCBI Taxonomy" id="39946"/>
    <lineage>
        <taxon>Eukaryota</taxon>
        <taxon>Viridiplantae</taxon>
        <taxon>Streptophyta</taxon>
        <taxon>Embryophyta</taxon>
        <taxon>Tracheophyta</taxon>
        <taxon>Spermatophyta</taxon>
        <taxon>Magnoliopsida</taxon>
        <taxon>Liliopsida</taxon>
        <taxon>Poales</taxon>
        <taxon>Poaceae</taxon>
        <taxon>BOP clade</taxon>
        <taxon>Oryzoideae</taxon>
        <taxon>Oryzeae</taxon>
        <taxon>Oryzinae</taxon>
        <taxon>Oryza</taxon>
        <taxon>Oryza sativa</taxon>
    </lineage>
</organism>